<dbReference type="PANTHER" id="PTHR43664">
    <property type="entry name" value="MONOAMINE OXIDASE-RELATED"/>
    <property type="match status" value="1"/>
</dbReference>
<evidence type="ECO:0000313" key="2">
    <source>
        <dbReference type="EMBL" id="QXJ27564.1"/>
    </source>
</evidence>
<dbReference type="Pfam" id="PF01575">
    <property type="entry name" value="MaoC_dehydratas"/>
    <property type="match status" value="1"/>
</dbReference>
<sequence length="158" mass="17882">MKFYEDISLNERFVTPGRTITEADVVLFAGLTGDYNSIHTDEVYSKKSSIYGRRVVHGLFTFSIAEGLFQRLGWFEGVPAVSIGYEDVRFIKPVFIGDTIYFIGEVVDKRISTKKETWGIVRIRMEGKKADDESTVISFIHAYLVPLKNGKVSTNEKA</sequence>
<accession>A0A8F5BLT9</accession>
<protein>
    <recommendedName>
        <fullName evidence="1">MaoC-like domain-containing protein</fullName>
    </recommendedName>
</protein>
<evidence type="ECO:0000313" key="3">
    <source>
        <dbReference type="Proteomes" id="UP000694018"/>
    </source>
</evidence>
<feature type="domain" description="MaoC-like" evidence="1">
    <location>
        <begin position="13"/>
        <end position="115"/>
    </location>
</feature>
<dbReference type="AlphaFoldDB" id="A0A8F5BLT9"/>
<dbReference type="InterPro" id="IPR052342">
    <property type="entry name" value="MCH/BMMD"/>
</dbReference>
<dbReference type="EMBL" id="CP077717">
    <property type="protein sequence ID" value="QXJ27564.1"/>
    <property type="molecule type" value="Genomic_DNA"/>
</dbReference>
<proteinExistence type="predicted"/>
<name>A0A8F5BLT9_SACSH</name>
<dbReference type="PANTHER" id="PTHR43664:SF1">
    <property type="entry name" value="BETA-METHYLMALYL-COA DEHYDRATASE"/>
    <property type="match status" value="1"/>
</dbReference>
<dbReference type="InterPro" id="IPR002539">
    <property type="entry name" value="MaoC-like_dom"/>
</dbReference>
<gene>
    <name evidence="2" type="ORF">J5U23_00431</name>
</gene>
<evidence type="ECO:0000259" key="1">
    <source>
        <dbReference type="Pfam" id="PF01575"/>
    </source>
</evidence>
<organism evidence="2 3">
    <name type="scientific">Saccharolobus shibatae (strain ATCC 51178 / DSM 5389 / JCM 8931 / NBRC 15437 / B12)</name>
    <name type="common">Sulfolobus shibatae</name>
    <dbReference type="NCBI Taxonomy" id="523848"/>
    <lineage>
        <taxon>Archaea</taxon>
        <taxon>Thermoproteota</taxon>
        <taxon>Thermoprotei</taxon>
        <taxon>Sulfolobales</taxon>
        <taxon>Sulfolobaceae</taxon>
        <taxon>Saccharolobus</taxon>
    </lineage>
</organism>
<dbReference type="RefSeq" id="WP_218266826.1">
    <property type="nucleotide sequence ID" value="NZ_CP077717.1"/>
</dbReference>
<dbReference type="GeneID" id="65562047"/>
<dbReference type="OrthoDB" id="209979at2157"/>
<reference evidence="2" key="1">
    <citation type="journal article" date="2021" name="Environ. Microbiol.">
        <title>New insights into the diversity and evolution of the archaeal mobilome from three complete genomes of Saccharolobus shibatae.</title>
        <authorList>
            <person name="Medvedeva S."/>
            <person name="Brandt D."/>
            <person name="Cvirkaite-Krupovic V."/>
            <person name="Liu Y."/>
            <person name="Severinov K."/>
            <person name="Ishino S."/>
            <person name="Ishino Y."/>
            <person name="Prangishvili D."/>
            <person name="Kalinowski J."/>
            <person name="Krupovic M."/>
        </authorList>
    </citation>
    <scope>NUCLEOTIDE SEQUENCE</scope>
    <source>
        <strain evidence="2">B12</strain>
    </source>
</reference>
<dbReference type="Proteomes" id="UP000694018">
    <property type="component" value="Chromosome"/>
</dbReference>
<dbReference type="KEGG" id="sshi:J5U23_00431"/>